<keyword evidence="1" id="KW-1133">Transmembrane helix</keyword>
<evidence type="ECO:0000313" key="2">
    <source>
        <dbReference type="EMBL" id="TAI49192.1"/>
    </source>
</evidence>
<evidence type="ECO:0000313" key="3">
    <source>
        <dbReference type="Proteomes" id="UP000291981"/>
    </source>
</evidence>
<comment type="caution">
    <text evidence="2">The sequence shown here is derived from an EMBL/GenBank/DDBJ whole genome shotgun (WGS) entry which is preliminary data.</text>
</comment>
<dbReference type="Proteomes" id="UP000291981">
    <property type="component" value="Unassembled WGS sequence"/>
</dbReference>
<keyword evidence="3" id="KW-1185">Reference proteome</keyword>
<reference evidence="2 3" key="1">
    <citation type="submission" date="2019-02" db="EMBL/GenBank/DDBJ databases">
        <title>Draft genome sequence of Muricauda sp. 176CP4-71.</title>
        <authorList>
            <person name="Park J.-S."/>
        </authorList>
    </citation>
    <scope>NUCLEOTIDE SEQUENCE [LARGE SCALE GENOMIC DNA]</scope>
    <source>
        <strain evidence="2 3">176CP4-71</strain>
    </source>
</reference>
<keyword evidence="1" id="KW-0472">Membrane</keyword>
<organism evidence="2 3">
    <name type="scientific">Flagellimonas allohymeniacidonis</name>
    <dbReference type="NCBI Taxonomy" id="2517819"/>
    <lineage>
        <taxon>Bacteria</taxon>
        <taxon>Pseudomonadati</taxon>
        <taxon>Bacteroidota</taxon>
        <taxon>Flavobacteriia</taxon>
        <taxon>Flavobacteriales</taxon>
        <taxon>Flavobacteriaceae</taxon>
        <taxon>Flagellimonas</taxon>
    </lineage>
</organism>
<feature type="transmembrane region" description="Helical" evidence="1">
    <location>
        <begin position="17"/>
        <end position="38"/>
    </location>
</feature>
<dbReference type="EMBL" id="SGIU01000001">
    <property type="protein sequence ID" value="TAI49192.1"/>
    <property type="molecule type" value="Genomic_DNA"/>
</dbReference>
<dbReference type="RefSeq" id="WP_130610622.1">
    <property type="nucleotide sequence ID" value="NZ_SGIU01000001.1"/>
</dbReference>
<gene>
    <name evidence="2" type="ORF">EW142_05185</name>
</gene>
<feature type="transmembrane region" description="Helical" evidence="1">
    <location>
        <begin position="50"/>
        <end position="72"/>
    </location>
</feature>
<keyword evidence="1" id="KW-0812">Transmembrane</keyword>
<proteinExistence type="predicted"/>
<dbReference type="AlphaFoldDB" id="A0A4Q8QF95"/>
<protein>
    <submittedName>
        <fullName evidence="2">Uncharacterized protein</fullName>
    </submittedName>
</protein>
<evidence type="ECO:0000256" key="1">
    <source>
        <dbReference type="SAM" id="Phobius"/>
    </source>
</evidence>
<dbReference type="OrthoDB" id="9941331at2"/>
<name>A0A4Q8QF95_9FLAO</name>
<accession>A0A4Q8QF95</accession>
<sequence>MAFDKYSTEPLKKTSKLLLGLSIVILTVTIFLLVFGMYQTKQGGNKTLIFLVPTVFGPLTILSSLLAASMGAEVKKREKGHL</sequence>